<keyword evidence="9" id="KW-1185">Reference proteome</keyword>
<dbReference type="InterPro" id="IPR020846">
    <property type="entry name" value="MFS_dom"/>
</dbReference>
<proteinExistence type="predicted"/>
<evidence type="ECO:0000259" key="7">
    <source>
        <dbReference type="PROSITE" id="PS50850"/>
    </source>
</evidence>
<organism evidence="8 9">
    <name type="scientific">Coemansia biformis</name>
    <dbReference type="NCBI Taxonomy" id="1286918"/>
    <lineage>
        <taxon>Eukaryota</taxon>
        <taxon>Fungi</taxon>
        <taxon>Fungi incertae sedis</taxon>
        <taxon>Zoopagomycota</taxon>
        <taxon>Kickxellomycotina</taxon>
        <taxon>Kickxellomycetes</taxon>
        <taxon>Kickxellales</taxon>
        <taxon>Kickxellaceae</taxon>
        <taxon>Coemansia</taxon>
    </lineage>
</organism>
<dbReference type="InterPro" id="IPR011701">
    <property type="entry name" value="MFS"/>
</dbReference>
<dbReference type="Gene3D" id="1.20.1250.20">
    <property type="entry name" value="MFS general substrate transporter like domains"/>
    <property type="match status" value="1"/>
</dbReference>
<dbReference type="PROSITE" id="PS50850">
    <property type="entry name" value="MFS"/>
    <property type="match status" value="1"/>
</dbReference>
<dbReference type="Pfam" id="PF07690">
    <property type="entry name" value="MFS_1"/>
    <property type="match status" value="1"/>
</dbReference>
<dbReference type="EMBL" id="JANBOI010000016">
    <property type="protein sequence ID" value="KAJ1735666.1"/>
    <property type="molecule type" value="Genomic_DNA"/>
</dbReference>
<comment type="caution">
    <text evidence="8">The sequence shown here is derived from an EMBL/GenBank/DDBJ whole genome shotgun (WGS) entry which is preliminary data.</text>
</comment>
<evidence type="ECO:0000313" key="9">
    <source>
        <dbReference type="Proteomes" id="UP001143981"/>
    </source>
</evidence>
<feature type="transmembrane region" description="Helical" evidence="6">
    <location>
        <begin position="307"/>
        <end position="326"/>
    </location>
</feature>
<evidence type="ECO:0000256" key="1">
    <source>
        <dbReference type="ARBA" id="ARBA00004141"/>
    </source>
</evidence>
<feature type="transmembrane region" description="Helical" evidence="6">
    <location>
        <begin position="147"/>
        <end position="169"/>
    </location>
</feature>
<dbReference type="AlphaFoldDB" id="A0A9W7YGR7"/>
<feature type="transmembrane region" description="Helical" evidence="6">
    <location>
        <begin position="391"/>
        <end position="417"/>
    </location>
</feature>
<dbReference type="GO" id="GO:0016020">
    <property type="term" value="C:membrane"/>
    <property type="evidence" value="ECO:0007669"/>
    <property type="project" value="UniProtKB-SubCell"/>
</dbReference>
<evidence type="ECO:0000256" key="6">
    <source>
        <dbReference type="SAM" id="Phobius"/>
    </source>
</evidence>
<dbReference type="SUPFAM" id="SSF103473">
    <property type="entry name" value="MFS general substrate transporter"/>
    <property type="match status" value="1"/>
</dbReference>
<feature type="transmembrane region" description="Helical" evidence="6">
    <location>
        <begin position="469"/>
        <end position="487"/>
    </location>
</feature>
<feature type="domain" description="Major facilitator superfamily (MFS) profile" evidence="7">
    <location>
        <begin position="15"/>
        <end position="494"/>
    </location>
</feature>
<gene>
    <name evidence="8" type="ORF">LPJ61_000424</name>
</gene>
<feature type="transmembrane region" description="Helical" evidence="6">
    <location>
        <begin position="269"/>
        <end position="287"/>
    </location>
</feature>
<dbReference type="InterPro" id="IPR036259">
    <property type="entry name" value="MFS_trans_sf"/>
</dbReference>
<protein>
    <recommendedName>
        <fullName evidence="7">Major facilitator superfamily (MFS) profile domain-containing protein</fullName>
    </recommendedName>
</protein>
<feature type="transmembrane region" description="Helical" evidence="6">
    <location>
        <begin position="90"/>
        <end position="107"/>
    </location>
</feature>
<keyword evidence="5 6" id="KW-0472">Membrane</keyword>
<evidence type="ECO:0000256" key="2">
    <source>
        <dbReference type="ARBA" id="ARBA00022448"/>
    </source>
</evidence>
<keyword evidence="2" id="KW-0813">Transport</keyword>
<dbReference type="GO" id="GO:0022857">
    <property type="term" value="F:transmembrane transporter activity"/>
    <property type="evidence" value="ECO:0007669"/>
    <property type="project" value="InterPro"/>
</dbReference>
<reference evidence="8" key="1">
    <citation type="submission" date="2022-07" db="EMBL/GenBank/DDBJ databases">
        <title>Phylogenomic reconstructions and comparative analyses of Kickxellomycotina fungi.</title>
        <authorList>
            <person name="Reynolds N.K."/>
            <person name="Stajich J.E."/>
            <person name="Barry K."/>
            <person name="Grigoriev I.V."/>
            <person name="Crous P."/>
            <person name="Smith M.E."/>
        </authorList>
    </citation>
    <scope>NUCLEOTIDE SEQUENCE</scope>
    <source>
        <strain evidence="8">BCRC 34381</strain>
    </source>
</reference>
<feature type="transmembrane region" description="Helical" evidence="6">
    <location>
        <begin position="56"/>
        <end position="78"/>
    </location>
</feature>
<evidence type="ECO:0000256" key="5">
    <source>
        <dbReference type="ARBA" id="ARBA00023136"/>
    </source>
</evidence>
<dbReference type="PANTHER" id="PTHR23504:SF15">
    <property type="entry name" value="MAJOR FACILITATOR SUPERFAMILY (MFS) PROFILE DOMAIN-CONTAINING PROTEIN"/>
    <property type="match status" value="1"/>
</dbReference>
<feature type="transmembrane region" description="Helical" evidence="6">
    <location>
        <begin position="346"/>
        <end position="364"/>
    </location>
</feature>
<feature type="transmembrane region" description="Helical" evidence="6">
    <location>
        <begin position="437"/>
        <end position="457"/>
    </location>
</feature>
<evidence type="ECO:0000313" key="8">
    <source>
        <dbReference type="EMBL" id="KAJ1735666.1"/>
    </source>
</evidence>
<sequence length="502" mass="54000">MERSTSGDTPLPWGQLSVLLAVRLAEPVNFSLIQPFVFQVCPMVGGFDMVKSPRDVSFYSGVLFTSFSICQAITTMYWGSLSDRIGRRPTLLIALTGNLVTFVFFGLSRSFMWALVTRSLNGFFAGTAGVVKAATAELSDDSNRSRMMALLPLAWHVGIMAGAAVGGLLVDPAKQYPGLFGHVELFRQYPYLLPCMAGSLTTAAGLVVGLFKLKETLVFDRTASTPGMGATEDGPATESTALVAGPREPAHAPKPKISFALLTPVAKRVMLTNTLMCLVVVMSMQVYPVFAATPPSDGGLGFPPREIGFSLAITGVAVIYTQLIAYPQFERKFGALWCYQTGMKVMVPYFIATPFLSLLAAHIVRSMESRSGLALSMPGSWSLPVDLDYCLLWVLLTALLLIRIVGDILAFTSGNLLVANIAPSKSTLGTMISMQQLAATLTAIVGPLAAGMLWAWSIKHDLPYPFNSHLVWVLSAGILVLAWKLSLQLPASVNRFASGHSD</sequence>
<dbReference type="Proteomes" id="UP001143981">
    <property type="component" value="Unassembled WGS sequence"/>
</dbReference>
<feature type="transmembrane region" description="Helical" evidence="6">
    <location>
        <begin position="189"/>
        <end position="211"/>
    </location>
</feature>
<evidence type="ECO:0000256" key="3">
    <source>
        <dbReference type="ARBA" id="ARBA00022692"/>
    </source>
</evidence>
<dbReference type="PANTHER" id="PTHR23504">
    <property type="entry name" value="MAJOR FACILITATOR SUPERFAMILY DOMAIN-CONTAINING PROTEIN 10"/>
    <property type="match status" value="1"/>
</dbReference>
<accession>A0A9W7YGR7</accession>
<keyword evidence="4 6" id="KW-1133">Transmembrane helix</keyword>
<evidence type="ECO:0000256" key="4">
    <source>
        <dbReference type="ARBA" id="ARBA00022989"/>
    </source>
</evidence>
<name>A0A9W7YGR7_9FUNG</name>
<comment type="subcellular location">
    <subcellularLocation>
        <location evidence="1">Membrane</location>
        <topology evidence="1">Multi-pass membrane protein</topology>
    </subcellularLocation>
</comment>
<dbReference type="OrthoDB" id="419616at2759"/>
<keyword evidence="3 6" id="KW-0812">Transmembrane</keyword>